<dbReference type="AlphaFoldDB" id="A0A9P6EHD9"/>
<accession>A0A9P6EHD9</accession>
<protein>
    <recommendedName>
        <fullName evidence="4">Secreted protein</fullName>
    </recommendedName>
</protein>
<evidence type="ECO:0000256" key="1">
    <source>
        <dbReference type="SAM" id="SignalP"/>
    </source>
</evidence>
<gene>
    <name evidence="2" type="ORF">CPB83DRAFT_893933</name>
</gene>
<keyword evidence="1" id="KW-0732">Signal</keyword>
<dbReference type="EMBL" id="MU157849">
    <property type="protein sequence ID" value="KAF9528970.1"/>
    <property type="molecule type" value="Genomic_DNA"/>
</dbReference>
<evidence type="ECO:0000313" key="2">
    <source>
        <dbReference type="EMBL" id="KAF9528970.1"/>
    </source>
</evidence>
<reference evidence="2" key="1">
    <citation type="submission" date="2020-11" db="EMBL/GenBank/DDBJ databases">
        <authorList>
            <consortium name="DOE Joint Genome Institute"/>
            <person name="Ahrendt S."/>
            <person name="Riley R."/>
            <person name="Andreopoulos W."/>
            <person name="Labutti K."/>
            <person name="Pangilinan J."/>
            <person name="Ruiz-Duenas F.J."/>
            <person name="Barrasa J.M."/>
            <person name="Sanchez-Garcia M."/>
            <person name="Camarero S."/>
            <person name="Miyauchi S."/>
            <person name="Serrano A."/>
            <person name="Linde D."/>
            <person name="Babiker R."/>
            <person name="Drula E."/>
            <person name="Ayuso-Fernandez I."/>
            <person name="Pacheco R."/>
            <person name="Padilla G."/>
            <person name="Ferreira P."/>
            <person name="Barriuso J."/>
            <person name="Kellner H."/>
            <person name="Castanera R."/>
            <person name="Alfaro M."/>
            <person name="Ramirez L."/>
            <person name="Pisabarro A.G."/>
            <person name="Kuo A."/>
            <person name="Tritt A."/>
            <person name="Lipzen A."/>
            <person name="He G."/>
            <person name="Yan M."/>
            <person name="Ng V."/>
            <person name="Cullen D."/>
            <person name="Martin F."/>
            <person name="Rosso M.-N."/>
            <person name="Henrissat B."/>
            <person name="Hibbett D."/>
            <person name="Martinez A.T."/>
            <person name="Grigoriev I.V."/>
        </authorList>
    </citation>
    <scope>NUCLEOTIDE SEQUENCE</scope>
    <source>
        <strain evidence="2">CBS 506.95</strain>
    </source>
</reference>
<name>A0A9P6EHD9_9AGAR</name>
<feature type="chain" id="PRO_5040343420" description="Secreted protein" evidence="1">
    <location>
        <begin position="19"/>
        <end position="74"/>
    </location>
</feature>
<evidence type="ECO:0008006" key="4">
    <source>
        <dbReference type="Google" id="ProtNLM"/>
    </source>
</evidence>
<organism evidence="2 3">
    <name type="scientific">Crepidotus variabilis</name>
    <dbReference type="NCBI Taxonomy" id="179855"/>
    <lineage>
        <taxon>Eukaryota</taxon>
        <taxon>Fungi</taxon>
        <taxon>Dikarya</taxon>
        <taxon>Basidiomycota</taxon>
        <taxon>Agaricomycotina</taxon>
        <taxon>Agaricomycetes</taxon>
        <taxon>Agaricomycetidae</taxon>
        <taxon>Agaricales</taxon>
        <taxon>Agaricineae</taxon>
        <taxon>Crepidotaceae</taxon>
        <taxon>Crepidotus</taxon>
    </lineage>
</organism>
<dbReference type="Proteomes" id="UP000807306">
    <property type="component" value="Unassembled WGS sequence"/>
</dbReference>
<comment type="caution">
    <text evidence="2">The sequence shown here is derived from an EMBL/GenBank/DDBJ whole genome shotgun (WGS) entry which is preliminary data.</text>
</comment>
<sequence length="74" mass="8322">MKLNYILFVASQCLLTFALERRQDRKVFTATKVVHALVSQSPFFVDSTTTVVWTQSPSITEPEPTTAPSPTIDY</sequence>
<proteinExistence type="predicted"/>
<feature type="signal peptide" evidence="1">
    <location>
        <begin position="1"/>
        <end position="18"/>
    </location>
</feature>
<dbReference type="OrthoDB" id="3025387at2759"/>
<evidence type="ECO:0000313" key="3">
    <source>
        <dbReference type="Proteomes" id="UP000807306"/>
    </source>
</evidence>
<keyword evidence="3" id="KW-1185">Reference proteome</keyword>